<evidence type="ECO:0000256" key="2">
    <source>
        <dbReference type="ARBA" id="ARBA00022801"/>
    </source>
</evidence>
<dbReference type="PANTHER" id="PTHR42909">
    <property type="entry name" value="ZGC:136858"/>
    <property type="match status" value="1"/>
</dbReference>
<accession>E0VFW8</accession>
<keyword evidence="4" id="KW-0456">Lyase</keyword>
<dbReference type="HOGENOM" id="CLU_012201_0_0_1"/>
<dbReference type="Proteomes" id="UP000009046">
    <property type="component" value="Unassembled WGS sequence"/>
</dbReference>
<keyword evidence="5" id="KW-0326">Glycosidase</keyword>
<dbReference type="OMA" id="GVHREWT"/>
<dbReference type="VEuPathDB" id="VectorBase:PHUM168460"/>
<dbReference type="EMBL" id="DS235124">
    <property type="protein sequence ID" value="EEB12274.1"/>
    <property type="molecule type" value="Genomic_DNA"/>
</dbReference>
<evidence type="ECO:0000313" key="6">
    <source>
        <dbReference type="EMBL" id="EEB12274.1"/>
    </source>
</evidence>
<dbReference type="STRING" id="121224.E0VFW8"/>
<evidence type="ECO:0000313" key="7">
    <source>
        <dbReference type="EnsemblMetazoa" id="PHUM168460-PA"/>
    </source>
</evidence>
<dbReference type="GO" id="GO:0005737">
    <property type="term" value="C:cytoplasm"/>
    <property type="evidence" value="ECO:0007669"/>
    <property type="project" value="TreeGrafter"/>
</dbReference>
<dbReference type="InterPro" id="IPR007342">
    <property type="entry name" value="PsuG"/>
</dbReference>
<dbReference type="RefSeq" id="XP_002425012.1">
    <property type="nucleotide sequence ID" value="XM_002424967.1"/>
</dbReference>
<evidence type="ECO:0008006" key="9">
    <source>
        <dbReference type="Google" id="ProtNLM"/>
    </source>
</evidence>
<evidence type="ECO:0000313" key="8">
    <source>
        <dbReference type="Proteomes" id="UP000009046"/>
    </source>
</evidence>
<dbReference type="eggNOG" id="KOG3009">
    <property type="taxonomic scope" value="Eukaryota"/>
</dbReference>
<dbReference type="CTD" id="8236666"/>
<keyword evidence="1" id="KW-0479">Metal-binding</keyword>
<dbReference type="Pfam" id="PF04227">
    <property type="entry name" value="Indigoidine_A"/>
    <property type="match status" value="1"/>
</dbReference>
<organism>
    <name type="scientific">Pediculus humanus subsp. corporis</name>
    <name type="common">Body louse</name>
    <dbReference type="NCBI Taxonomy" id="121224"/>
    <lineage>
        <taxon>Eukaryota</taxon>
        <taxon>Metazoa</taxon>
        <taxon>Ecdysozoa</taxon>
        <taxon>Arthropoda</taxon>
        <taxon>Hexapoda</taxon>
        <taxon>Insecta</taxon>
        <taxon>Pterygota</taxon>
        <taxon>Neoptera</taxon>
        <taxon>Paraneoptera</taxon>
        <taxon>Psocodea</taxon>
        <taxon>Troctomorpha</taxon>
        <taxon>Phthiraptera</taxon>
        <taxon>Anoplura</taxon>
        <taxon>Pediculidae</taxon>
        <taxon>Pediculus</taxon>
    </lineage>
</organism>
<dbReference type="OrthoDB" id="198885at2759"/>
<dbReference type="EMBL" id="AAZO01001955">
    <property type="status" value="NOT_ANNOTATED_CDS"/>
    <property type="molecule type" value="Genomic_DNA"/>
</dbReference>
<name>E0VFW8_PEDHC</name>
<dbReference type="AlphaFoldDB" id="E0VFW8"/>
<dbReference type="SUPFAM" id="SSF110581">
    <property type="entry name" value="Indigoidine synthase A-like"/>
    <property type="match status" value="1"/>
</dbReference>
<protein>
    <recommendedName>
        <fullName evidence="9">Pseudouridine-5'-phosphate glycosidase</fullName>
    </recommendedName>
</protein>
<evidence type="ECO:0000256" key="3">
    <source>
        <dbReference type="ARBA" id="ARBA00023211"/>
    </source>
</evidence>
<dbReference type="PANTHER" id="PTHR42909:SF1">
    <property type="entry name" value="CARBOHYDRATE KINASE PFKB DOMAIN-CONTAINING PROTEIN"/>
    <property type="match status" value="1"/>
</dbReference>
<reference evidence="6" key="1">
    <citation type="submission" date="2007-04" db="EMBL/GenBank/DDBJ databases">
        <title>Annotation of Pediculus humanus corporis strain USDA.</title>
        <authorList>
            <person name="Kirkness E."/>
            <person name="Hannick L."/>
            <person name="Hass B."/>
            <person name="Bruggner R."/>
            <person name="Lawson D."/>
            <person name="Bidwell S."/>
            <person name="Joardar V."/>
            <person name="Caler E."/>
            <person name="Walenz B."/>
            <person name="Inman J."/>
            <person name="Schobel S."/>
            <person name="Galinsky K."/>
            <person name="Amedeo P."/>
            <person name="Strausberg R."/>
        </authorList>
    </citation>
    <scope>NUCLEOTIDE SEQUENCE</scope>
    <source>
        <strain evidence="6">USDA</strain>
    </source>
</reference>
<proteinExistence type="inferred from homology"/>
<reference evidence="6" key="2">
    <citation type="submission" date="2007-04" db="EMBL/GenBank/DDBJ databases">
        <title>The genome of the human body louse.</title>
        <authorList>
            <consortium name="The Human Body Louse Genome Consortium"/>
            <person name="Kirkness E."/>
            <person name="Walenz B."/>
            <person name="Hass B."/>
            <person name="Bruggner R."/>
            <person name="Strausberg R."/>
        </authorList>
    </citation>
    <scope>NUCLEOTIDE SEQUENCE</scope>
    <source>
        <strain evidence="6">USDA</strain>
    </source>
</reference>
<dbReference type="GO" id="GO:0016798">
    <property type="term" value="F:hydrolase activity, acting on glycosyl bonds"/>
    <property type="evidence" value="ECO:0007669"/>
    <property type="project" value="UniProtKB-KW"/>
</dbReference>
<dbReference type="EnsemblMetazoa" id="PHUM168460-RA">
    <property type="protein sequence ID" value="PHUM168460-PA"/>
    <property type="gene ID" value="PHUM168460"/>
</dbReference>
<dbReference type="GO" id="GO:0004730">
    <property type="term" value="F:pseudouridylate synthase activity"/>
    <property type="evidence" value="ECO:0007669"/>
    <property type="project" value="InterPro"/>
</dbReference>
<dbReference type="InParanoid" id="E0VFW8"/>
<reference evidence="7" key="3">
    <citation type="submission" date="2021-02" db="UniProtKB">
        <authorList>
            <consortium name="EnsemblMetazoa"/>
        </authorList>
    </citation>
    <scope>IDENTIFICATION</scope>
    <source>
        <strain evidence="7">USDA</strain>
    </source>
</reference>
<evidence type="ECO:0000256" key="1">
    <source>
        <dbReference type="ARBA" id="ARBA00022723"/>
    </source>
</evidence>
<dbReference type="KEGG" id="phu:Phum_PHUM168460"/>
<gene>
    <name evidence="7" type="primary">8236666</name>
    <name evidence="6" type="ORF">Phum_PHUM168460</name>
</gene>
<keyword evidence="8" id="KW-1185">Reference proteome</keyword>
<dbReference type="InterPro" id="IPR022830">
    <property type="entry name" value="Indigdn_synthA-like"/>
</dbReference>
<dbReference type="Gene3D" id="3.40.1790.10">
    <property type="entry name" value="Indigoidine synthase domain"/>
    <property type="match status" value="1"/>
</dbReference>
<evidence type="ECO:0000256" key="5">
    <source>
        <dbReference type="ARBA" id="ARBA00023295"/>
    </source>
</evidence>
<sequence>MLPSKILNFQHCSKNFLSKRYNSIICVNNEVRQALFEKKGVVALESTIITHGMKFPENYKTVISVQNRKAIPATIAVIKGKVKVGLTDLELQELSENQKNCLKISRRDYPFAISKKLTGGTTVSGTMLIAHKVGISIFVTGGIGGVHREGESTMDISADLTELGRTPVAVISSGVKSILDIGRTLEYLETQGVAVATYGSSKEFPAFFCRKSNFESPYNLIDEIEAAEFIQSIFDLQLGSGILIGVPIPKNDSLNETDILNAIEEGLKAAKNKNIKGKEVTPFLLSHISSLTKGKSLAANMALIKNNATIGSKIAVELSKLRLQNNYSSNAYLSKLNYSSDVSYNNDNVFNEFCGGSSEKKSEKFSAVVIGGSNVDLVVNIMDDDFKVG</sequence>
<dbReference type="GO" id="GO:0046872">
    <property type="term" value="F:metal ion binding"/>
    <property type="evidence" value="ECO:0007669"/>
    <property type="project" value="UniProtKB-KW"/>
</dbReference>
<evidence type="ECO:0000256" key="4">
    <source>
        <dbReference type="ARBA" id="ARBA00023239"/>
    </source>
</evidence>
<keyword evidence="3" id="KW-0464">Manganese</keyword>
<dbReference type="HAMAP" id="MF_01876">
    <property type="entry name" value="PsiMP_glycosidase"/>
    <property type="match status" value="1"/>
</dbReference>
<keyword evidence="2" id="KW-0378">Hydrolase</keyword>
<dbReference type="GeneID" id="8236666"/>